<dbReference type="Proteomes" id="UP000515135">
    <property type="component" value="Unplaced"/>
</dbReference>
<feature type="signal peptide" evidence="1">
    <location>
        <begin position="1"/>
        <end position="22"/>
    </location>
</feature>
<reference evidence="3" key="1">
    <citation type="submission" date="2025-08" db="UniProtKB">
        <authorList>
            <consortium name="RefSeq"/>
        </authorList>
    </citation>
    <scope>IDENTIFICATION</scope>
    <source>
        <tissue evidence="3">Gonad</tissue>
    </source>
</reference>
<dbReference type="Gene3D" id="3.40.30.10">
    <property type="entry name" value="Glutaredoxin"/>
    <property type="match status" value="1"/>
</dbReference>
<accession>A0A6P4XFX1</accession>
<dbReference type="KEGG" id="bbel:109463157"/>
<evidence type="ECO:0000256" key="1">
    <source>
        <dbReference type="SAM" id="SignalP"/>
    </source>
</evidence>
<dbReference type="PANTHER" id="PTHR33875:SF2">
    <property type="entry name" value="ACR183CP"/>
    <property type="match status" value="1"/>
</dbReference>
<protein>
    <submittedName>
        <fullName evidence="3">Uncharacterized protein LOC109463157</fullName>
    </submittedName>
</protein>
<keyword evidence="1" id="KW-0732">Signal</keyword>
<organism evidence="2 3">
    <name type="scientific">Branchiostoma belcheri</name>
    <name type="common">Amphioxus</name>
    <dbReference type="NCBI Taxonomy" id="7741"/>
    <lineage>
        <taxon>Eukaryota</taxon>
        <taxon>Metazoa</taxon>
        <taxon>Chordata</taxon>
        <taxon>Cephalochordata</taxon>
        <taxon>Leptocardii</taxon>
        <taxon>Amphioxiformes</taxon>
        <taxon>Branchiostomatidae</taxon>
        <taxon>Branchiostoma</taxon>
    </lineage>
</organism>
<dbReference type="PANTHER" id="PTHR33875">
    <property type="entry name" value="OS09G0542200 PROTEIN"/>
    <property type="match status" value="1"/>
</dbReference>
<dbReference type="OrthoDB" id="37297at2759"/>
<evidence type="ECO:0000313" key="3">
    <source>
        <dbReference type="RefSeq" id="XP_019615435.1"/>
    </source>
</evidence>
<proteinExistence type="predicted"/>
<dbReference type="GeneID" id="109463157"/>
<sequence length="294" mass="31886">MDGSARVVLVLCTAVWTLPASAEGAASLSSLGLPLPDIPTGYVYKNGNPLAPIQVEMFGDLVCPDFRNAFPVLKEVADWYGPNLLCLKIHLFPLPYHKYAFLTHQVLHIIEPYVGINGTFDYMDRVLADLEKFSGAVMNRTEGQVYNELLSIVQTLGVTADQYWTGLDERPPNYRARIEFKYACHRGVAATPTYFVNGIMVNPVPASAGGEFGLDQWKEALDPMLGTEEQKQEKEQLAADGFSYGTCPTKTAQAQGTCPGITDGTSAGTNPSPVSTTVLTLLAVFSLSGAYTCM</sequence>
<keyword evidence="2" id="KW-1185">Reference proteome</keyword>
<name>A0A6P4XFX1_BRABE</name>
<gene>
    <name evidence="3" type="primary">LOC109463157</name>
</gene>
<feature type="chain" id="PRO_5027828571" evidence="1">
    <location>
        <begin position="23"/>
        <end position="294"/>
    </location>
</feature>
<dbReference type="RefSeq" id="XP_019615435.1">
    <property type="nucleotide sequence ID" value="XM_019759876.1"/>
</dbReference>
<dbReference type="AlphaFoldDB" id="A0A6P4XFX1"/>
<dbReference type="SUPFAM" id="SSF52833">
    <property type="entry name" value="Thioredoxin-like"/>
    <property type="match status" value="1"/>
</dbReference>
<evidence type="ECO:0000313" key="2">
    <source>
        <dbReference type="Proteomes" id="UP000515135"/>
    </source>
</evidence>
<dbReference type="InterPro" id="IPR036249">
    <property type="entry name" value="Thioredoxin-like_sf"/>
</dbReference>